<comment type="pathway">
    <text evidence="1">Cofactor biosynthesis; 5,6,7,8-tetrahydromethanopterin biosynthesis.</text>
</comment>
<comment type="subunit">
    <text evidence="1">Homodimer.</text>
</comment>
<evidence type="ECO:0000256" key="1">
    <source>
        <dbReference type="PIRNR" id="PIRNR004884"/>
    </source>
</evidence>
<organism evidence="3 4">
    <name type="scientific">Sulfurisphaera tokodaii (strain DSM 16993 / JCM 10545 / NBRC 100140 / 7)</name>
    <name type="common">Sulfolobus tokodaii</name>
    <dbReference type="NCBI Taxonomy" id="273063"/>
    <lineage>
        <taxon>Archaea</taxon>
        <taxon>Thermoproteota</taxon>
        <taxon>Thermoprotei</taxon>
        <taxon>Sulfolobales</taxon>
        <taxon>Sulfolobaceae</taxon>
        <taxon>Sulfurisphaera</taxon>
    </lineage>
</organism>
<comment type="function">
    <text evidence="1">Catalyzes the condensation of 4-aminobenzoate (pABA) with 5-phospho-alpha-D-ribose 1-diphosphate (PRPP) to produce beta-ribofuranosylaminobenzene 5'-phosphate (beta-RFA-P).</text>
</comment>
<dbReference type="Proteomes" id="UP000001015">
    <property type="component" value="Chromosome"/>
</dbReference>
<dbReference type="PATRIC" id="fig|273063.9.peg.1590"/>
<keyword evidence="1" id="KW-0808">Transferase</keyword>
<dbReference type="EC" id="2.4.2.54" evidence="1"/>
<keyword evidence="1" id="KW-0328">Glycosyltransferase</keyword>
<dbReference type="STRING" id="273063.STK_13890"/>
<dbReference type="AlphaFoldDB" id="Q971G4"/>
<dbReference type="GO" id="GO:0043793">
    <property type="term" value="F:beta-ribofuranosylaminobenzene 5'-phosphate synthase activity"/>
    <property type="evidence" value="ECO:0007669"/>
    <property type="project" value="UniProtKB-EC"/>
</dbReference>
<dbReference type="Pfam" id="PF08544">
    <property type="entry name" value="GHMP_kinases_C"/>
    <property type="match status" value="1"/>
</dbReference>
<dbReference type="KEGG" id="sto:STK_13890"/>
<feature type="domain" description="GHMP kinase C-terminal" evidence="2">
    <location>
        <begin position="198"/>
        <end position="273"/>
    </location>
</feature>
<dbReference type="PIRSF" id="PIRSF004884">
    <property type="entry name" value="Sugar_kin_arch"/>
    <property type="match status" value="1"/>
</dbReference>
<reference evidence="4" key="1">
    <citation type="journal article" date="2001" name="DNA Res.">
        <title>Complete genome sequence of an aerobic thermoacidophilic Crenarchaeon, Sulfolobus tokodaii strain7.</title>
        <authorList>
            <person name="Kawarabayasi Y."/>
            <person name="Hino Y."/>
            <person name="Horikawa H."/>
            <person name="Jin-no K."/>
            <person name="Takahashi M."/>
            <person name="Sekine M."/>
            <person name="Baba S."/>
            <person name="Ankai A."/>
            <person name="Kosugi H."/>
            <person name="Hosoyama A."/>
            <person name="Fukui S."/>
            <person name="Nagai Y."/>
            <person name="Nishijima K."/>
            <person name="Otsuka R."/>
            <person name="Nakazawa H."/>
            <person name="Takamiya M."/>
            <person name="Kato Y."/>
            <person name="Yoshizawa T."/>
            <person name="Tanaka T."/>
            <person name="Kudoh Y."/>
            <person name="Yamazaki J."/>
            <person name="Kushida N."/>
            <person name="Oguchi A."/>
            <person name="Aoki K."/>
            <person name="Masuda S."/>
            <person name="Yanagii M."/>
            <person name="Nishimura M."/>
            <person name="Yamagishi A."/>
            <person name="Oshima T."/>
            <person name="Kikuchi H."/>
        </authorList>
    </citation>
    <scope>NUCLEOTIDE SEQUENCE [LARGE SCALE GENOMIC DNA]</scope>
    <source>
        <strain evidence="4">DSM 16993 / JCM 10545 / NBRC 100140 / 7</strain>
    </source>
</reference>
<comment type="similarity">
    <text evidence="1">Belongs to the beta-RFA-P synthase family.</text>
</comment>
<sequence>MFCMIKIIGLSRIHITLIDLEGKFGRLDGGIGVALKYPRIVLRSGNCIKPNITLPFKIPDYCIEEDFEEHIGLGHTTQFLLSVAKLGAEYNLKNIDVVELAKLVKRGGTSGVGVYAFKHGGFIVDGGHSKKIKKEILPSDYSTVSPPPLIARYDFPWYIYVNIPKEGRKIYGKSELEIFKNAKVEGIDTLTRIIFMKLIPAVIENDLEEALEAIGLIQNLGFKKLEVSLQTEEVKMLMKQLYQKGYYSGISSFGPAVYTFVRSRREGEELVSYFGGFVTEPNNEGAKVLWLKD</sequence>
<dbReference type="NCBIfam" id="TIGR00144">
    <property type="entry name" value="beta_RFAP_syn"/>
    <property type="match status" value="1"/>
</dbReference>
<evidence type="ECO:0000259" key="2">
    <source>
        <dbReference type="Pfam" id="PF08544"/>
    </source>
</evidence>
<accession>Q971G4</accession>
<dbReference type="UniPathway" id="UPA00065"/>
<protein>
    <recommendedName>
        <fullName evidence="1">Beta-ribofuranosylaminobenzene 5'-phosphate synthase</fullName>
        <shortName evidence="1">Beta-RFA-P synthase</shortName>
        <ecNumber evidence="1">2.4.2.54</ecNumber>
    </recommendedName>
</protein>
<name>Q971G4_SULTO</name>
<dbReference type="eggNOG" id="arCOG01026">
    <property type="taxonomic scope" value="Archaea"/>
</dbReference>
<proteinExistence type="inferred from homology"/>
<dbReference type="InterPro" id="IPR004422">
    <property type="entry name" value="RFAP_synthase"/>
</dbReference>
<dbReference type="EMBL" id="BA000023">
    <property type="protein sequence ID" value="BAB66456.1"/>
    <property type="molecule type" value="Genomic_DNA"/>
</dbReference>
<comment type="catalytic activity">
    <reaction evidence="1">
        <text>5-phospho-alpha-D-ribose 1-diphosphate + 4-hydroxybenzoate + H(+) = 4-(beta-D-ribofuranosyl)phenol 5'-phosphate + CO2 + diphosphate</text>
        <dbReference type="Rhea" id="RHEA:48556"/>
        <dbReference type="ChEBI" id="CHEBI:15378"/>
        <dbReference type="ChEBI" id="CHEBI:16526"/>
        <dbReference type="ChEBI" id="CHEBI:17879"/>
        <dbReference type="ChEBI" id="CHEBI:33019"/>
        <dbReference type="ChEBI" id="CHEBI:58017"/>
        <dbReference type="ChEBI" id="CHEBI:82767"/>
        <dbReference type="EC" id="2.4.2.54"/>
    </reaction>
</comment>
<dbReference type="InterPro" id="IPR013750">
    <property type="entry name" value="GHMP_kinase_C_dom"/>
</dbReference>
<dbReference type="GO" id="GO:0005524">
    <property type="term" value="F:ATP binding"/>
    <property type="evidence" value="ECO:0007669"/>
    <property type="project" value="UniProtKB-UniRule"/>
</dbReference>
<keyword evidence="4" id="KW-1185">Reference proteome</keyword>
<evidence type="ECO:0000313" key="3">
    <source>
        <dbReference type="EMBL" id="BAB66456.1"/>
    </source>
</evidence>
<gene>
    <name evidence="3" type="primary">ST1389</name>
    <name evidence="3" type="ordered locus">STK_13890</name>
</gene>
<evidence type="ECO:0000313" key="4">
    <source>
        <dbReference type="Proteomes" id="UP000001015"/>
    </source>
</evidence>